<name>A0A5S3QMH5_9BACI</name>
<dbReference type="RefSeq" id="WP_138604055.1">
    <property type="nucleotide sequence ID" value="NZ_VCIA01000001.1"/>
</dbReference>
<comment type="caution">
    <text evidence="1">The sequence shown here is derived from an EMBL/GenBank/DDBJ whole genome shotgun (WGS) entry which is preliminary data.</text>
</comment>
<gene>
    <name evidence="1" type="ORF">FFL34_14490</name>
</gene>
<proteinExistence type="predicted"/>
<reference evidence="1 2" key="1">
    <citation type="submission" date="2019-05" db="EMBL/GenBank/DDBJ databases">
        <title>Genomic analysis of Lentibacillus sp. NKC220-2.</title>
        <authorList>
            <person name="Oh Y.J."/>
        </authorList>
    </citation>
    <scope>NUCLEOTIDE SEQUENCE [LARGE SCALE GENOMIC DNA]</scope>
    <source>
        <strain evidence="1 2">NKC220-2</strain>
    </source>
</reference>
<evidence type="ECO:0008006" key="3">
    <source>
        <dbReference type="Google" id="ProtNLM"/>
    </source>
</evidence>
<evidence type="ECO:0000313" key="1">
    <source>
        <dbReference type="EMBL" id="TMN23162.1"/>
    </source>
</evidence>
<sequence>MKRYEKLLFELEFEKTLNDTYKGHVVVFTNIGGNKVEHGTVLLGEFESIKEMKLEFHRFEREFKALYKVTGKQMIAEGYFQ</sequence>
<dbReference type="Proteomes" id="UP000306980">
    <property type="component" value="Unassembled WGS sequence"/>
</dbReference>
<dbReference type="EMBL" id="VCIA01000001">
    <property type="protein sequence ID" value="TMN23162.1"/>
    <property type="molecule type" value="Genomic_DNA"/>
</dbReference>
<organism evidence="1 2">
    <name type="scientific">Lentibacillus cibarius</name>
    <dbReference type="NCBI Taxonomy" id="2583219"/>
    <lineage>
        <taxon>Bacteria</taxon>
        <taxon>Bacillati</taxon>
        <taxon>Bacillota</taxon>
        <taxon>Bacilli</taxon>
        <taxon>Bacillales</taxon>
        <taxon>Bacillaceae</taxon>
        <taxon>Lentibacillus</taxon>
    </lineage>
</organism>
<protein>
    <recommendedName>
        <fullName evidence="3">Phage protein</fullName>
    </recommendedName>
</protein>
<evidence type="ECO:0000313" key="2">
    <source>
        <dbReference type="Proteomes" id="UP000306980"/>
    </source>
</evidence>
<accession>A0A5S3QMH5</accession>
<dbReference type="AlphaFoldDB" id="A0A5S3QMH5"/>